<dbReference type="EMBL" id="CP000492">
    <property type="protein sequence ID" value="ABL66629.1"/>
    <property type="molecule type" value="Genomic_DNA"/>
</dbReference>
<protein>
    <recommendedName>
        <fullName evidence="3">DUF4258 domain-containing protein</fullName>
    </recommendedName>
</protein>
<dbReference type="OrthoDB" id="964236at2"/>
<evidence type="ECO:0000313" key="2">
    <source>
        <dbReference type="Proteomes" id="UP000008701"/>
    </source>
</evidence>
<dbReference type="KEGG" id="cph:Cpha266_2645"/>
<keyword evidence="2" id="KW-1185">Reference proteome</keyword>
<dbReference type="AlphaFoldDB" id="A1BJQ2"/>
<dbReference type="InterPro" id="IPR025354">
    <property type="entry name" value="DUF4258"/>
</dbReference>
<evidence type="ECO:0000313" key="1">
    <source>
        <dbReference type="EMBL" id="ABL66629.1"/>
    </source>
</evidence>
<sequence length="103" mass="11869">MIEKIRTAVSTGNIEWQKHALERMLERGISRKRVKNILLSGEIIDAYPGDKPYSSFLVYGQDDGDVIHVVAAYDDKSGTCFIITVYRPDLKYFESNLKTRRKK</sequence>
<dbReference type="Proteomes" id="UP000008701">
    <property type="component" value="Chromosome"/>
</dbReference>
<organism evidence="1 2">
    <name type="scientific">Chlorobium phaeobacteroides (strain DSM 266 / SMG 266 / 2430)</name>
    <dbReference type="NCBI Taxonomy" id="290317"/>
    <lineage>
        <taxon>Bacteria</taxon>
        <taxon>Pseudomonadati</taxon>
        <taxon>Chlorobiota</taxon>
        <taxon>Chlorobiia</taxon>
        <taxon>Chlorobiales</taxon>
        <taxon>Chlorobiaceae</taxon>
        <taxon>Chlorobium/Pelodictyon group</taxon>
        <taxon>Chlorobium</taxon>
    </lineage>
</organism>
<gene>
    <name evidence="1" type="ordered locus">Cpha266_2645</name>
</gene>
<evidence type="ECO:0008006" key="3">
    <source>
        <dbReference type="Google" id="ProtNLM"/>
    </source>
</evidence>
<dbReference type="eggNOG" id="ENOG503290P">
    <property type="taxonomic scope" value="Bacteria"/>
</dbReference>
<name>A1BJQ2_CHLPD</name>
<dbReference type="Pfam" id="PF14076">
    <property type="entry name" value="DUF4258"/>
    <property type="match status" value="1"/>
</dbReference>
<accession>A1BJQ2</accession>
<reference evidence="1 2" key="1">
    <citation type="submission" date="2006-12" db="EMBL/GenBank/DDBJ databases">
        <title>Complete sequence of Chlorobium phaeobacteroides DSM 266.</title>
        <authorList>
            <consortium name="US DOE Joint Genome Institute"/>
            <person name="Copeland A."/>
            <person name="Lucas S."/>
            <person name="Lapidus A."/>
            <person name="Barry K."/>
            <person name="Detter J.C."/>
            <person name="Glavina del Rio T."/>
            <person name="Hammon N."/>
            <person name="Israni S."/>
            <person name="Pitluck S."/>
            <person name="Goltsman E."/>
            <person name="Schmutz J."/>
            <person name="Larimer F."/>
            <person name="Land M."/>
            <person name="Hauser L."/>
            <person name="Mikhailova N."/>
            <person name="Li T."/>
            <person name="Overmann J."/>
            <person name="Bryant D.A."/>
            <person name="Richardson P."/>
        </authorList>
    </citation>
    <scope>NUCLEOTIDE SEQUENCE [LARGE SCALE GENOMIC DNA]</scope>
    <source>
        <strain evidence="1 2">DSM 266</strain>
    </source>
</reference>
<dbReference type="HOGENOM" id="CLU_161787_0_0_10"/>
<proteinExistence type="predicted"/>
<dbReference type="STRING" id="290317.Cpha266_2645"/>
<dbReference type="RefSeq" id="WP_015961160.1">
    <property type="nucleotide sequence ID" value="NC_008639.1"/>
</dbReference>